<proteinExistence type="predicted"/>
<feature type="transmembrane region" description="Helical" evidence="1">
    <location>
        <begin position="115"/>
        <end position="135"/>
    </location>
</feature>
<reference evidence="3" key="1">
    <citation type="journal article" date="2019" name="Int. J. Syst. Evol. Microbiol.">
        <title>The Global Catalogue of Microorganisms (GCM) 10K type strain sequencing project: providing services to taxonomists for standard genome sequencing and annotation.</title>
        <authorList>
            <consortium name="The Broad Institute Genomics Platform"/>
            <consortium name="The Broad Institute Genome Sequencing Center for Infectious Disease"/>
            <person name="Wu L."/>
            <person name="Ma J."/>
        </authorList>
    </citation>
    <scope>NUCLEOTIDE SEQUENCE [LARGE SCALE GENOMIC DNA]</scope>
    <source>
        <strain evidence="3">CCM 7756</strain>
    </source>
</reference>
<organism evidence="2 3">
    <name type="scientific">Salinicoccus sesuvii</name>
    <dbReference type="NCBI Taxonomy" id="868281"/>
    <lineage>
        <taxon>Bacteria</taxon>
        <taxon>Bacillati</taxon>
        <taxon>Bacillota</taxon>
        <taxon>Bacilli</taxon>
        <taxon>Bacillales</taxon>
        <taxon>Staphylococcaceae</taxon>
        <taxon>Salinicoccus</taxon>
    </lineage>
</organism>
<evidence type="ECO:0000256" key="1">
    <source>
        <dbReference type="SAM" id="Phobius"/>
    </source>
</evidence>
<name>A0ABV7N4F9_9STAP</name>
<keyword evidence="1" id="KW-0472">Membrane</keyword>
<keyword evidence="1" id="KW-0812">Transmembrane</keyword>
<keyword evidence="1" id="KW-1133">Transmembrane helix</keyword>
<feature type="transmembrane region" description="Helical" evidence="1">
    <location>
        <begin position="141"/>
        <end position="164"/>
    </location>
</feature>
<dbReference type="RefSeq" id="WP_380652841.1">
    <property type="nucleotide sequence ID" value="NZ_JBHRVQ010000001.1"/>
</dbReference>
<feature type="transmembrane region" description="Helical" evidence="1">
    <location>
        <begin position="21"/>
        <end position="42"/>
    </location>
</feature>
<comment type="caution">
    <text evidence="2">The sequence shown here is derived from an EMBL/GenBank/DDBJ whole genome shotgun (WGS) entry which is preliminary data.</text>
</comment>
<protein>
    <submittedName>
        <fullName evidence="2">DUF3267 domain-containing protein</fullName>
    </submittedName>
</protein>
<dbReference type="Pfam" id="PF11667">
    <property type="entry name" value="DUF3267"/>
    <property type="match status" value="1"/>
</dbReference>
<dbReference type="EMBL" id="JBHRVQ010000001">
    <property type="protein sequence ID" value="MFC3388017.1"/>
    <property type="molecule type" value="Genomic_DNA"/>
</dbReference>
<accession>A0ABV7N4F9</accession>
<evidence type="ECO:0000313" key="3">
    <source>
        <dbReference type="Proteomes" id="UP001595637"/>
    </source>
</evidence>
<dbReference type="InterPro" id="IPR021683">
    <property type="entry name" value="DUF3267"/>
</dbReference>
<dbReference type="Proteomes" id="UP001595637">
    <property type="component" value="Unassembled WGS sequence"/>
</dbReference>
<sequence length="189" mass="21392">MGGKYVFNIFEDEVAMRRLNILASIITLPAFFLFLMIDVLSTQNINSVLVGMEQLGIIGAILMIMAIMFAVITVHEAIHGIFFKIFAPNGQVKFGYKAGLFYATAPGSIFTKKQFSVIILMPFVLITVMLIVLVFTVPHGIYKYLLALHTGACAGDFYFVYLLYKYRNMEYVEDTDVGMTLYEKYPESR</sequence>
<keyword evidence="3" id="KW-1185">Reference proteome</keyword>
<evidence type="ECO:0000313" key="2">
    <source>
        <dbReference type="EMBL" id="MFC3388017.1"/>
    </source>
</evidence>
<feature type="transmembrane region" description="Helical" evidence="1">
    <location>
        <begin position="54"/>
        <end position="74"/>
    </location>
</feature>
<gene>
    <name evidence="2" type="ORF">ACFOEO_05305</name>
</gene>